<proteinExistence type="predicted"/>
<sequence length="191" mass="20853">MLPSAFALHCESRGVSIPQVLTRAVTLLLLTVFNPHTIPKEGPILLNPLLWILRGEVAIYFAAWLVTQILNVAITTLFASRVPGMFLGVPTTVGWQTIGPCRLYLHLKSSQWDSGSTIHDYPETAPMPDASARPEVSSTWSSARSIQPSVMSPRRRLLRAAEHHGNLDPSIHGEAIEVLLDEGLSDGEQGS</sequence>
<keyword evidence="2" id="KW-1185">Reference proteome</keyword>
<organism evidence="1 2">
    <name type="scientific">Calocera viscosa (strain TUFC12733)</name>
    <dbReference type="NCBI Taxonomy" id="1330018"/>
    <lineage>
        <taxon>Eukaryota</taxon>
        <taxon>Fungi</taxon>
        <taxon>Dikarya</taxon>
        <taxon>Basidiomycota</taxon>
        <taxon>Agaricomycotina</taxon>
        <taxon>Dacrymycetes</taxon>
        <taxon>Dacrymycetales</taxon>
        <taxon>Dacrymycetaceae</taxon>
        <taxon>Calocera</taxon>
    </lineage>
</organism>
<evidence type="ECO:0000313" key="1">
    <source>
        <dbReference type="EMBL" id="KZO96507.1"/>
    </source>
</evidence>
<reference evidence="1 2" key="1">
    <citation type="journal article" date="2016" name="Mol. Biol. Evol.">
        <title>Comparative Genomics of Early-Diverging Mushroom-Forming Fungi Provides Insights into the Origins of Lignocellulose Decay Capabilities.</title>
        <authorList>
            <person name="Nagy L.G."/>
            <person name="Riley R."/>
            <person name="Tritt A."/>
            <person name="Adam C."/>
            <person name="Daum C."/>
            <person name="Floudas D."/>
            <person name="Sun H."/>
            <person name="Yadav J.S."/>
            <person name="Pangilinan J."/>
            <person name="Larsson K.H."/>
            <person name="Matsuura K."/>
            <person name="Barry K."/>
            <person name="Labutti K."/>
            <person name="Kuo R."/>
            <person name="Ohm R.A."/>
            <person name="Bhattacharya S.S."/>
            <person name="Shirouzu T."/>
            <person name="Yoshinaga Y."/>
            <person name="Martin F.M."/>
            <person name="Grigoriev I.V."/>
            <person name="Hibbett D.S."/>
        </authorList>
    </citation>
    <scope>NUCLEOTIDE SEQUENCE [LARGE SCALE GENOMIC DNA]</scope>
    <source>
        <strain evidence="1 2">TUFC12733</strain>
    </source>
</reference>
<protein>
    <submittedName>
        <fullName evidence="1">Uncharacterized protein</fullName>
    </submittedName>
</protein>
<dbReference type="AlphaFoldDB" id="A0A167MAF6"/>
<evidence type="ECO:0000313" key="2">
    <source>
        <dbReference type="Proteomes" id="UP000076738"/>
    </source>
</evidence>
<dbReference type="Proteomes" id="UP000076738">
    <property type="component" value="Unassembled WGS sequence"/>
</dbReference>
<gene>
    <name evidence="1" type="ORF">CALVIDRAFT_120500</name>
</gene>
<dbReference type="EMBL" id="KV417284">
    <property type="protein sequence ID" value="KZO96507.1"/>
    <property type="molecule type" value="Genomic_DNA"/>
</dbReference>
<accession>A0A167MAF6</accession>
<name>A0A167MAF6_CALVF</name>